<evidence type="ECO:0000256" key="22">
    <source>
        <dbReference type="ARBA" id="ARBA00048173"/>
    </source>
</evidence>
<proteinExistence type="predicted"/>
<sequence length="1594" mass="178844">MSDNKPPSGRLQPKPRLGAIPGLRTIDRSTPKNPTMKTVLGPQLSSNDFFTRRLGRIVSDNSHDEGPSNFRGNKGKGPDMSDNVPEETTFQPRLTGRVIGSSSQNWRRTESAPHLAEKDAPQPAPPPPQQLGQSDIASLVEEMRFRRELDSARLDEDRARREEDRARRLAEENITHRRRELDEQSKISSIVNSAINKLDAEDILKPDGSNVRRWEDALRLTAFERFHDQHFFTPREGMVVDPYYEAIARGIIHSSVHADLSYDLVDYDNSAAVYEHLLSKFRIINRAKQLHTWESLKKISLSDYSSSAEAIAAVDRCARSFREQGVDLTWDNIISFIFQGNLRDHLGSTVDRKVDLFMETHEHELPTSGDILRFWEAARTEHRLATETGRSDSSALSVQLASREKTSAPGSVSGTTPTAHDEHEISALAVSKPPTCYICKQVGHMSSSCPSSRKNNLNARPVPQRPTGAPSFPPCSVTYNFDRIPYIKPIQPEQKPNTSHRPPNNLPSKPDITKVQPKSFKSCQVNPNLFAEEDKDPTEYVFDNEDLSAEPSGHQFNLREMIIDRDGQEVIWDSGASDNVTGDRYALHDFKLLDRPIAVKVATDSACDYITGMGTLRFVGTNGAIIVVKKVYYCERARSTLLSIAAFKKSDALFNVNGNFDSIDLVSRTGSVLLHSKFDSKRNTWPLPIPLRANVSSIPDSLESPSCTFISSSVNANSVFKSPNLVEHSQFTWNPEELTSDEKTLLFWHRLFGHASLRKIRRLVKLQLGYGLPTTMPTGSIKCPVCSICKATRTSALGPTKRCIDRLSVVCVDLMGPFDTPTMTGGKFALTIRDVFTSYSEVRILKAKSEAADMLMQTLTRWETQLGCKIKILRSDNGGEFDSKVFAKFLTDKGIVAERSLPYHHFQNGAAERYNRTVSDMGRSILYDSELGKEFWGYAFMWAAWTINRIPNRITKEKTPYEFFFGDKPQLDRTRVFGSRAYVLVAPEKRKKLDDRAIEGLVVGHLPESKGWTFWIPKTKKLVSSAWADFGRNSLPAAPNAANPCPVTDAQTKEPRVDASLKAKQLLLNDFSQEKLVAAQEKSVDDCLMNCANESYEVPSTFKAAMKSPDAIHWKQAVNTELDNLKRKSVWSVRKLPANRRKLGAKWVFARKENADGSFRYKARYVAKGFNQKEGTDFAHTFAPTATFTSMRILLSIAAKNNWPIYNFDFVAAYLNAPIDEEVWVQAPEGLDVNVGEACLLRRALYGTKQAARCWWKHLSGTLADLGYTSSYYDSSVYTLSNKNDKSIIWVHVDDGIVTGSSDTALKLLETQLKGSLEIKWNEGLTSMVGVKISRSKAGFELTQPQLIEKILRERWDGVTVHPTPLPEGYTANTDMTTPGINSSDYLSTIGGLSYVAVGTRPDIAYSVNYLARFSSRPSQLHWKGLRHLLGYLAETKTTPLRIHPTQEDETPVECFVDANWVMIRLYGAPVMWVSRRLVTVASSTCQAEYMALGHATRHSLWIRNLLFDIIGCNFPITILCDNQSAVKIGCEDSSNKRTHHIEREFYITNQAMYEKKTNIKWIPGTDQIADVLTKALGKSAHLKCGAVIQGFIH</sequence>
<keyword evidence="15" id="KW-0694">RNA-binding</keyword>
<dbReference type="InterPro" id="IPR057670">
    <property type="entry name" value="SH3_retrovirus"/>
</dbReference>
<feature type="compositionally biased region" description="Basic and acidic residues" evidence="25">
    <location>
        <begin position="107"/>
        <end position="120"/>
    </location>
</feature>
<evidence type="ECO:0000313" key="29">
    <source>
        <dbReference type="Proteomes" id="UP001164743"/>
    </source>
</evidence>
<keyword evidence="7" id="KW-0540">Nuclease</keyword>
<evidence type="ECO:0000259" key="27">
    <source>
        <dbReference type="PROSITE" id="PS50994"/>
    </source>
</evidence>
<keyword evidence="24" id="KW-0862">Zinc</keyword>
<keyword evidence="8" id="KW-0479">Metal-binding</keyword>
<evidence type="ECO:0000256" key="24">
    <source>
        <dbReference type="PROSITE-ProRule" id="PRU00047"/>
    </source>
</evidence>
<keyword evidence="14" id="KW-0460">Magnesium</keyword>
<feature type="region of interest" description="Disordered" evidence="25">
    <location>
        <begin position="385"/>
        <end position="426"/>
    </location>
</feature>
<evidence type="ECO:0000256" key="23">
    <source>
        <dbReference type="ARBA" id="ARBA00049244"/>
    </source>
</evidence>
<dbReference type="InterPro" id="IPR001878">
    <property type="entry name" value="Znf_CCHC"/>
</dbReference>
<reference evidence="28" key="1">
    <citation type="submission" date="2022-10" db="EMBL/GenBank/DDBJ databases">
        <title>Puccinia triticina Genome sequencing and assembly.</title>
        <authorList>
            <person name="Li C."/>
        </authorList>
    </citation>
    <scope>NUCLEOTIDE SEQUENCE</scope>
    <source>
        <strain evidence="28">Pt15</strain>
    </source>
</reference>
<keyword evidence="24" id="KW-0863">Zinc-finger</keyword>
<dbReference type="InterPro" id="IPR043502">
    <property type="entry name" value="DNA/RNA_pol_sf"/>
</dbReference>
<dbReference type="SUPFAM" id="SSF57756">
    <property type="entry name" value="Retrovirus zinc finger-like domains"/>
    <property type="match status" value="1"/>
</dbReference>
<evidence type="ECO:0000256" key="2">
    <source>
        <dbReference type="ARBA" id="ARBA00022578"/>
    </source>
</evidence>
<evidence type="ECO:0000256" key="21">
    <source>
        <dbReference type="ARBA" id="ARBA00023268"/>
    </source>
</evidence>
<keyword evidence="10" id="KW-0064">Aspartyl protease</keyword>
<evidence type="ECO:0000256" key="3">
    <source>
        <dbReference type="ARBA" id="ARBA00022612"/>
    </source>
</evidence>
<evidence type="ECO:0000256" key="13">
    <source>
        <dbReference type="ARBA" id="ARBA00022840"/>
    </source>
</evidence>
<feature type="region of interest" description="Disordered" evidence="25">
    <location>
        <begin position="1"/>
        <end position="132"/>
    </location>
</feature>
<evidence type="ECO:0000256" key="20">
    <source>
        <dbReference type="ARBA" id="ARBA00023172"/>
    </source>
</evidence>
<keyword evidence="16" id="KW-0229">DNA integration</keyword>
<dbReference type="PANTHER" id="PTHR42648:SF11">
    <property type="entry name" value="TRANSPOSON TY4-P GAG-POL POLYPROTEIN"/>
    <property type="match status" value="1"/>
</dbReference>
<dbReference type="EMBL" id="CP110432">
    <property type="protein sequence ID" value="WAQ90059.1"/>
    <property type="molecule type" value="Genomic_DNA"/>
</dbReference>
<dbReference type="Pfam" id="PF25597">
    <property type="entry name" value="SH3_retrovirus"/>
    <property type="match status" value="1"/>
</dbReference>
<feature type="domain" description="Integrase catalytic" evidence="27">
    <location>
        <begin position="795"/>
        <end position="968"/>
    </location>
</feature>
<dbReference type="SUPFAM" id="SSF53098">
    <property type="entry name" value="Ribonuclease H-like"/>
    <property type="match status" value="1"/>
</dbReference>
<keyword evidence="18" id="KW-0808">Transferase</keyword>
<evidence type="ECO:0000256" key="14">
    <source>
        <dbReference type="ARBA" id="ARBA00022842"/>
    </source>
</evidence>
<dbReference type="PROSITE" id="PS50994">
    <property type="entry name" value="INTEGRASE"/>
    <property type="match status" value="1"/>
</dbReference>
<keyword evidence="21" id="KW-0511">Multifunctional enzyme</keyword>
<evidence type="ECO:0000256" key="19">
    <source>
        <dbReference type="ARBA" id="ARBA00023113"/>
    </source>
</evidence>
<evidence type="ECO:0000256" key="12">
    <source>
        <dbReference type="ARBA" id="ARBA00022801"/>
    </source>
</evidence>
<dbReference type="Pfam" id="PF07727">
    <property type="entry name" value="RVT_2"/>
    <property type="match status" value="1"/>
</dbReference>
<evidence type="ECO:0000256" key="16">
    <source>
        <dbReference type="ARBA" id="ARBA00022908"/>
    </source>
</evidence>
<comment type="catalytic activity">
    <reaction evidence="22">
        <text>DNA(n) + a 2'-deoxyribonucleoside 5'-triphosphate = DNA(n+1) + diphosphate</text>
        <dbReference type="Rhea" id="RHEA:22508"/>
        <dbReference type="Rhea" id="RHEA-COMP:17339"/>
        <dbReference type="Rhea" id="RHEA-COMP:17340"/>
        <dbReference type="ChEBI" id="CHEBI:33019"/>
        <dbReference type="ChEBI" id="CHEBI:61560"/>
        <dbReference type="ChEBI" id="CHEBI:173112"/>
        <dbReference type="EC" id="2.7.7.49"/>
    </reaction>
</comment>
<dbReference type="InterPro" id="IPR054722">
    <property type="entry name" value="PolX-like_BBD"/>
</dbReference>
<protein>
    <recommendedName>
        <fullName evidence="30">Integrase catalytic domain-containing protein</fullName>
    </recommendedName>
</protein>
<evidence type="ECO:0000256" key="18">
    <source>
        <dbReference type="ARBA" id="ARBA00022932"/>
    </source>
</evidence>
<evidence type="ECO:0000256" key="4">
    <source>
        <dbReference type="ARBA" id="ARBA00022664"/>
    </source>
</evidence>
<keyword evidence="3" id="KW-1188">Viral release from host cell</keyword>
<keyword evidence="18" id="KW-0239">DNA-directed DNA polymerase</keyword>
<evidence type="ECO:0000256" key="10">
    <source>
        <dbReference type="ARBA" id="ARBA00022750"/>
    </source>
</evidence>
<evidence type="ECO:0000256" key="25">
    <source>
        <dbReference type="SAM" id="MobiDB-lite"/>
    </source>
</evidence>
<dbReference type="InterPro" id="IPR012337">
    <property type="entry name" value="RNaseH-like_sf"/>
</dbReference>
<dbReference type="InterPro" id="IPR039537">
    <property type="entry name" value="Retrotran_Ty1/copia-like"/>
</dbReference>
<organism evidence="28 29">
    <name type="scientific">Puccinia triticina</name>
    <dbReference type="NCBI Taxonomy" id="208348"/>
    <lineage>
        <taxon>Eukaryota</taxon>
        <taxon>Fungi</taxon>
        <taxon>Dikarya</taxon>
        <taxon>Basidiomycota</taxon>
        <taxon>Pucciniomycotina</taxon>
        <taxon>Pucciniomycetes</taxon>
        <taxon>Pucciniales</taxon>
        <taxon>Pucciniaceae</taxon>
        <taxon>Puccinia</taxon>
    </lineage>
</organism>
<keyword evidence="20" id="KW-0233">DNA recombination</keyword>
<feature type="domain" description="CCHC-type" evidence="26">
    <location>
        <begin position="436"/>
        <end position="451"/>
    </location>
</feature>
<evidence type="ECO:0000256" key="8">
    <source>
        <dbReference type="ARBA" id="ARBA00022723"/>
    </source>
</evidence>
<evidence type="ECO:0000313" key="28">
    <source>
        <dbReference type="EMBL" id="WAQ90059.1"/>
    </source>
</evidence>
<dbReference type="PROSITE" id="PS50158">
    <property type="entry name" value="ZF_CCHC"/>
    <property type="match status" value="1"/>
</dbReference>
<evidence type="ECO:0000256" key="17">
    <source>
        <dbReference type="ARBA" id="ARBA00022918"/>
    </source>
</evidence>
<dbReference type="PANTHER" id="PTHR42648">
    <property type="entry name" value="TRANSPOSASE, PUTATIVE-RELATED"/>
    <property type="match status" value="1"/>
</dbReference>
<dbReference type="Gene3D" id="3.30.420.10">
    <property type="entry name" value="Ribonuclease H-like superfamily/Ribonuclease H"/>
    <property type="match status" value="1"/>
</dbReference>
<keyword evidence="9" id="KW-0547">Nucleotide-binding</keyword>
<dbReference type="RefSeq" id="XP_053025614.1">
    <property type="nucleotide sequence ID" value="XM_053162060.1"/>
</dbReference>
<comment type="catalytic activity">
    <reaction evidence="23">
        <text>DNA(n) + a 2'-deoxyribonucleoside 5'-triphosphate = DNA(n+1) + diphosphate</text>
        <dbReference type="Rhea" id="RHEA:22508"/>
        <dbReference type="Rhea" id="RHEA-COMP:17339"/>
        <dbReference type="Rhea" id="RHEA-COMP:17340"/>
        <dbReference type="ChEBI" id="CHEBI:33019"/>
        <dbReference type="ChEBI" id="CHEBI:61560"/>
        <dbReference type="ChEBI" id="CHEBI:173112"/>
        <dbReference type="EC" id="2.7.7.7"/>
    </reaction>
</comment>
<accession>A0ABY7CXM8</accession>
<dbReference type="InterPro" id="IPR013103">
    <property type="entry name" value="RVT_2"/>
</dbReference>
<gene>
    <name evidence="28" type="ORF">PtA15_12A44</name>
</gene>
<evidence type="ECO:0000256" key="1">
    <source>
        <dbReference type="ARBA" id="ARBA00002180"/>
    </source>
</evidence>
<feature type="region of interest" description="Disordered" evidence="25">
    <location>
        <begin position="490"/>
        <end position="514"/>
    </location>
</feature>
<comment type="function">
    <text evidence="1">The aspartyl protease (PR) mediates the proteolytic cleavages of the Gag and Gag-Pol polyproteins after assembly of the VLP.</text>
</comment>
<feature type="compositionally biased region" description="Polar residues" evidence="25">
    <location>
        <begin position="446"/>
        <end position="458"/>
    </location>
</feature>
<name>A0ABY7CXM8_9BASI</name>
<keyword evidence="13" id="KW-0067">ATP-binding</keyword>
<feature type="compositionally biased region" description="Polar residues" evidence="25">
    <location>
        <begin position="391"/>
        <end position="400"/>
    </location>
</feature>
<feature type="compositionally biased region" description="Polar residues" evidence="25">
    <location>
        <begin position="408"/>
        <end position="418"/>
    </location>
</feature>
<keyword evidence="19" id="KW-0917">Virion maturation</keyword>
<feature type="region of interest" description="Disordered" evidence="25">
    <location>
        <begin position="446"/>
        <end position="474"/>
    </location>
</feature>
<dbReference type="GeneID" id="77802944"/>
<dbReference type="InterPro" id="IPR036397">
    <property type="entry name" value="RNaseH_sf"/>
</dbReference>
<dbReference type="Pfam" id="PF00098">
    <property type="entry name" value="zf-CCHC"/>
    <property type="match status" value="1"/>
</dbReference>
<keyword evidence="5" id="KW-0645">Protease</keyword>
<dbReference type="Proteomes" id="UP001164743">
    <property type="component" value="Chromosome 12A"/>
</dbReference>
<dbReference type="InterPro" id="IPR036875">
    <property type="entry name" value="Znf_CCHC_sf"/>
</dbReference>
<dbReference type="SUPFAM" id="SSF56672">
    <property type="entry name" value="DNA/RNA polymerases"/>
    <property type="match status" value="1"/>
</dbReference>
<keyword evidence="6" id="KW-0548">Nucleotidyltransferase</keyword>
<keyword evidence="2" id="KW-0815">Transposition</keyword>
<evidence type="ECO:0000256" key="11">
    <source>
        <dbReference type="ARBA" id="ARBA00022759"/>
    </source>
</evidence>
<evidence type="ECO:0000256" key="7">
    <source>
        <dbReference type="ARBA" id="ARBA00022722"/>
    </source>
</evidence>
<evidence type="ECO:0000259" key="26">
    <source>
        <dbReference type="PROSITE" id="PS50158"/>
    </source>
</evidence>
<keyword evidence="12" id="KW-0378">Hydrolase</keyword>
<evidence type="ECO:0000256" key="15">
    <source>
        <dbReference type="ARBA" id="ARBA00022884"/>
    </source>
</evidence>
<keyword evidence="11" id="KW-0255">Endonuclease</keyword>
<dbReference type="Pfam" id="PF22936">
    <property type="entry name" value="Pol_BBD"/>
    <property type="match status" value="1"/>
</dbReference>
<keyword evidence="4" id="KW-0507">mRNA processing</keyword>
<keyword evidence="29" id="KW-1185">Reference proteome</keyword>
<evidence type="ECO:0008006" key="30">
    <source>
        <dbReference type="Google" id="ProtNLM"/>
    </source>
</evidence>
<evidence type="ECO:0000256" key="9">
    <source>
        <dbReference type="ARBA" id="ARBA00022741"/>
    </source>
</evidence>
<dbReference type="Gene3D" id="4.10.60.10">
    <property type="entry name" value="Zinc finger, CCHC-type"/>
    <property type="match status" value="1"/>
</dbReference>
<evidence type="ECO:0000256" key="5">
    <source>
        <dbReference type="ARBA" id="ARBA00022670"/>
    </source>
</evidence>
<evidence type="ECO:0000256" key="6">
    <source>
        <dbReference type="ARBA" id="ARBA00022695"/>
    </source>
</evidence>
<dbReference type="InterPro" id="IPR001584">
    <property type="entry name" value="Integrase_cat-core"/>
</dbReference>
<dbReference type="CDD" id="cd09272">
    <property type="entry name" value="RNase_HI_RT_Ty1"/>
    <property type="match status" value="1"/>
</dbReference>
<dbReference type="SMART" id="SM00343">
    <property type="entry name" value="ZnF_C2HC"/>
    <property type="match status" value="1"/>
</dbReference>
<keyword evidence="17" id="KW-0695">RNA-directed DNA polymerase</keyword>